<evidence type="ECO:0000313" key="2">
    <source>
        <dbReference type="EMBL" id="CAA9543578.1"/>
    </source>
</evidence>
<name>A0A6J4U8Z3_9BACT</name>
<dbReference type="AlphaFoldDB" id="A0A6J4U8Z3"/>
<dbReference type="EMBL" id="CADCWF010000061">
    <property type="protein sequence ID" value="CAA9543578.1"/>
    <property type="molecule type" value="Genomic_DNA"/>
</dbReference>
<proteinExistence type="predicted"/>
<gene>
    <name evidence="2" type="ORF">AVDCRST_MAG59-1062</name>
</gene>
<feature type="region of interest" description="Disordered" evidence="1">
    <location>
        <begin position="1"/>
        <end position="26"/>
    </location>
</feature>
<organism evidence="2">
    <name type="scientific">uncultured Thermomicrobiales bacterium</name>
    <dbReference type="NCBI Taxonomy" id="1645740"/>
    <lineage>
        <taxon>Bacteria</taxon>
        <taxon>Pseudomonadati</taxon>
        <taxon>Thermomicrobiota</taxon>
        <taxon>Thermomicrobia</taxon>
        <taxon>Thermomicrobiales</taxon>
        <taxon>environmental samples</taxon>
    </lineage>
</organism>
<feature type="non-terminal residue" evidence="2">
    <location>
        <position position="1"/>
    </location>
</feature>
<accession>A0A6J4U8Z3</accession>
<feature type="compositionally biased region" description="Basic and acidic residues" evidence="1">
    <location>
        <begin position="17"/>
        <end position="26"/>
    </location>
</feature>
<sequence length="43" mass="4901">CASSGSNPAIGRPSKGPAERLLRPERQRGVRFERRIRFVQAHR</sequence>
<evidence type="ECO:0000256" key="1">
    <source>
        <dbReference type="SAM" id="MobiDB-lite"/>
    </source>
</evidence>
<reference evidence="2" key="1">
    <citation type="submission" date="2020-02" db="EMBL/GenBank/DDBJ databases">
        <authorList>
            <person name="Meier V. D."/>
        </authorList>
    </citation>
    <scope>NUCLEOTIDE SEQUENCE</scope>
    <source>
        <strain evidence="2">AVDCRST_MAG59</strain>
    </source>
</reference>
<protein>
    <submittedName>
        <fullName evidence="2">Uncharacterized protein</fullName>
    </submittedName>
</protein>
<feature type="non-terminal residue" evidence="2">
    <location>
        <position position="43"/>
    </location>
</feature>